<gene>
    <name evidence="2" type="ORF">OIU74_021637</name>
</gene>
<sequence length="99" mass="11244">MGTHMEPVETLLTKPQSSSLASHPWMGKVETQLPPWVHWNTLLFSLHFFAKQTKTFHCSQRLIPLTLPPSPPPLRIHQDSYPNTPRNPPANPNTITSLE</sequence>
<dbReference type="EMBL" id="JAPFFM010000003">
    <property type="protein sequence ID" value="KAJ6767806.1"/>
    <property type="molecule type" value="Genomic_DNA"/>
</dbReference>
<evidence type="ECO:0000313" key="2">
    <source>
        <dbReference type="EMBL" id="KAJ6767806.1"/>
    </source>
</evidence>
<name>A0A9Q0WIG3_9ROSI</name>
<evidence type="ECO:0000313" key="3">
    <source>
        <dbReference type="Proteomes" id="UP001151752"/>
    </source>
</evidence>
<dbReference type="Proteomes" id="UP001151752">
    <property type="component" value="Chromosome 8"/>
</dbReference>
<proteinExistence type="predicted"/>
<reference evidence="2" key="2">
    <citation type="journal article" date="2023" name="Int. J. Mol. Sci.">
        <title>De Novo Assembly and Annotation of 11 Diverse Shrub Willow (Salix) Genomes Reveals Novel Gene Organization in Sex-Linked Regions.</title>
        <authorList>
            <person name="Hyden B."/>
            <person name="Feng K."/>
            <person name="Yates T.B."/>
            <person name="Jawdy S."/>
            <person name="Cereghino C."/>
            <person name="Smart L.B."/>
            <person name="Muchero W."/>
        </authorList>
    </citation>
    <scope>NUCLEOTIDE SEQUENCE</scope>
    <source>
        <tissue evidence="2">Shoot tip</tissue>
    </source>
</reference>
<accession>A0A9Q0WIG3</accession>
<dbReference type="AlphaFoldDB" id="A0A9Q0WIG3"/>
<evidence type="ECO:0000256" key="1">
    <source>
        <dbReference type="SAM" id="MobiDB-lite"/>
    </source>
</evidence>
<keyword evidence="3" id="KW-1185">Reference proteome</keyword>
<comment type="caution">
    <text evidence="2">The sequence shown here is derived from an EMBL/GenBank/DDBJ whole genome shotgun (WGS) entry which is preliminary data.</text>
</comment>
<protein>
    <submittedName>
        <fullName evidence="2">Uncharacterized protein</fullName>
    </submittedName>
</protein>
<feature type="region of interest" description="Disordered" evidence="1">
    <location>
        <begin position="1"/>
        <end position="22"/>
    </location>
</feature>
<reference evidence="2" key="1">
    <citation type="submission" date="2022-11" db="EMBL/GenBank/DDBJ databases">
        <authorList>
            <person name="Hyden B.L."/>
            <person name="Feng K."/>
            <person name="Yates T."/>
            <person name="Jawdy S."/>
            <person name="Smart L.B."/>
            <person name="Muchero W."/>
        </authorList>
    </citation>
    <scope>NUCLEOTIDE SEQUENCE</scope>
    <source>
        <tissue evidence="2">Shoot tip</tissue>
    </source>
</reference>
<organism evidence="2 3">
    <name type="scientific">Salix koriyanagi</name>
    <dbReference type="NCBI Taxonomy" id="2511006"/>
    <lineage>
        <taxon>Eukaryota</taxon>
        <taxon>Viridiplantae</taxon>
        <taxon>Streptophyta</taxon>
        <taxon>Embryophyta</taxon>
        <taxon>Tracheophyta</taxon>
        <taxon>Spermatophyta</taxon>
        <taxon>Magnoliopsida</taxon>
        <taxon>eudicotyledons</taxon>
        <taxon>Gunneridae</taxon>
        <taxon>Pentapetalae</taxon>
        <taxon>rosids</taxon>
        <taxon>fabids</taxon>
        <taxon>Malpighiales</taxon>
        <taxon>Salicaceae</taxon>
        <taxon>Saliceae</taxon>
        <taxon>Salix</taxon>
    </lineage>
</organism>
<feature type="region of interest" description="Disordered" evidence="1">
    <location>
        <begin position="67"/>
        <end position="99"/>
    </location>
</feature>